<proteinExistence type="predicted"/>
<gene>
    <name evidence="2" type="ORF">OLMES_2494</name>
</gene>
<keyword evidence="1" id="KW-0472">Membrane</keyword>
<organism evidence="2 3">
    <name type="scientific">Oleiphilus messinensis</name>
    <dbReference type="NCBI Taxonomy" id="141451"/>
    <lineage>
        <taxon>Bacteria</taxon>
        <taxon>Pseudomonadati</taxon>
        <taxon>Pseudomonadota</taxon>
        <taxon>Gammaproteobacteria</taxon>
        <taxon>Oceanospirillales</taxon>
        <taxon>Oleiphilaceae</taxon>
        <taxon>Oleiphilus</taxon>
    </lineage>
</organism>
<dbReference type="EMBL" id="CP021425">
    <property type="protein sequence ID" value="ARU56554.1"/>
    <property type="molecule type" value="Genomic_DNA"/>
</dbReference>
<protein>
    <submittedName>
        <fullName evidence="2">Uncharacterized protein</fullName>
    </submittedName>
</protein>
<accession>A0A1Y0IAV6</accession>
<sequence length="44" mass="4975">MYMDTIIMTSLVTVGAVVMVTGGILYCFAREGVKRDRHDETEKH</sequence>
<dbReference type="AlphaFoldDB" id="A0A1Y0IAV6"/>
<dbReference type="KEGG" id="ome:OLMES_2494"/>
<keyword evidence="3" id="KW-1185">Reference proteome</keyword>
<evidence type="ECO:0000313" key="3">
    <source>
        <dbReference type="Proteomes" id="UP000196027"/>
    </source>
</evidence>
<feature type="transmembrane region" description="Helical" evidence="1">
    <location>
        <begin position="6"/>
        <end position="28"/>
    </location>
</feature>
<name>A0A1Y0IAV6_9GAMM</name>
<keyword evidence="1" id="KW-0812">Transmembrane</keyword>
<reference evidence="2 3" key="1">
    <citation type="submission" date="2017-05" db="EMBL/GenBank/DDBJ databases">
        <title>Genomic insights into alkan degradation activity of Oleiphilus messinensis.</title>
        <authorList>
            <person name="Kozyavkin S.A."/>
            <person name="Slesarev A.I."/>
            <person name="Golyshin P.N."/>
            <person name="Korzhenkov A."/>
            <person name="Golyshina O.N."/>
            <person name="Toshchakov S.V."/>
        </authorList>
    </citation>
    <scope>NUCLEOTIDE SEQUENCE [LARGE SCALE GENOMIC DNA]</scope>
    <source>
        <strain evidence="2 3">ME102</strain>
    </source>
</reference>
<dbReference type="Proteomes" id="UP000196027">
    <property type="component" value="Chromosome"/>
</dbReference>
<evidence type="ECO:0000313" key="2">
    <source>
        <dbReference type="EMBL" id="ARU56554.1"/>
    </source>
</evidence>
<evidence type="ECO:0000256" key="1">
    <source>
        <dbReference type="SAM" id="Phobius"/>
    </source>
</evidence>
<keyword evidence="1" id="KW-1133">Transmembrane helix</keyword>